<keyword evidence="1" id="KW-0812">Transmembrane</keyword>
<evidence type="ECO:0000313" key="2">
    <source>
        <dbReference type="EMBL" id="PVD26645.1"/>
    </source>
</evidence>
<evidence type="ECO:0000256" key="1">
    <source>
        <dbReference type="SAM" id="Phobius"/>
    </source>
</evidence>
<protein>
    <submittedName>
        <fullName evidence="2">Uncharacterized protein</fullName>
    </submittedName>
</protein>
<comment type="caution">
    <text evidence="2">The sequence shown here is derived from an EMBL/GenBank/DDBJ whole genome shotgun (WGS) entry which is preliminary data.</text>
</comment>
<reference evidence="2 3" key="1">
    <citation type="submission" date="2018-04" db="EMBL/GenBank/DDBJ databases">
        <title>The genome of golden apple snail Pomacea canaliculata provides insight into stress tolerance and invasive adaptation.</title>
        <authorList>
            <person name="Liu C."/>
            <person name="Liu B."/>
            <person name="Ren Y."/>
            <person name="Zhang Y."/>
            <person name="Wang H."/>
            <person name="Li S."/>
            <person name="Jiang F."/>
            <person name="Yin L."/>
            <person name="Zhang G."/>
            <person name="Qian W."/>
            <person name="Fan W."/>
        </authorList>
    </citation>
    <scope>NUCLEOTIDE SEQUENCE [LARGE SCALE GENOMIC DNA]</scope>
    <source>
        <strain evidence="2">SZHN2017</strain>
        <tissue evidence="2">Muscle</tissue>
    </source>
</reference>
<keyword evidence="3" id="KW-1185">Reference proteome</keyword>
<organism evidence="2 3">
    <name type="scientific">Pomacea canaliculata</name>
    <name type="common">Golden apple snail</name>
    <dbReference type="NCBI Taxonomy" id="400727"/>
    <lineage>
        <taxon>Eukaryota</taxon>
        <taxon>Metazoa</taxon>
        <taxon>Spiralia</taxon>
        <taxon>Lophotrochozoa</taxon>
        <taxon>Mollusca</taxon>
        <taxon>Gastropoda</taxon>
        <taxon>Caenogastropoda</taxon>
        <taxon>Architaenioglossa</taxon>
        <taxon>Ampullarioidea</taxon>
        <taxon>Ampullariidae</taxon>
        <taxon>Pomacea</taxon>
    </lineage>
</organism>
<accession>A0A2T7NZQ4</accession>
<keyword evidence="1" id="KW-1133">Transmembrane helix</keyword>
<dbReference type="Proteomes" id="UP000245119">
    <property type="component" value="Linkage Group LG8"/>
</dbReference>
<evidence type="ECO:0000313" key="3">
    <source>
        <dbReference type="Proteomes" id="UP000245119"/>
    </source>
</evidence>
<gene>
    <name evidence="2" type="ORF">C0Q70_14323</name>
</gene>
<sequence>MFGTNRRGQQISLRPATRPDGLRKESIDVLPDFSEEMCVPLLMSGDMPIQDKFAYRDMLTAGLLTTITTIAAGAASVVITFSPPSPSLPASRISR</sequence>
<name>A0A2T7NZQ4_POMCA</name>
<proteinExistence type="predicted"/>
<dbReference type="AlphaFoldDB" id="A0A2T7NZQ4"/>
<dbReference type="EMBL" id="PZQS01000008">
    <property type="protein sequence ID" value="PVD26645.1"/>
    <property type="molecule type" value="Genomic_DNA"/>
</dbReference>
<feature type="transmembrane region" description="Helical" evidence="1">
    <location>
        <begin position="59"/>
        <end position="81"/>
    </location>
</feature>
<keyword evidence="1" id="KW-0472">Membrane</keyword>